<evidence type="ECO:0000256" key="6">
    <source>
        <dbReference type="ARBA" id="ARBA00022989"/>
    </source>
</evidence>
<evidence type="ECO:0000256" key="1">
    <source>
        <dbReference type="ARBA" id="ARBA00004429"/>
    </source>
</evidence>
<evidence type="ECO:0000313" key="11">
    <source>
        <dbReference type="EMBL" id="SET37060.1"/>
    </source>
</evidence>
<sequence length="623" mass="72061">MLEIKNLYKRYDELIIDNLSIIFPSHGMVVISGESGCGKTTLLNILGGIDQDYDGEILFDHQNIKTIKHYCRKHIGFIFQNFNLVNWLNVRQNYFLPKFFCQIIFKREIDDREEKLDLINVSKKKVNVLSGGQKQRIAALRAMIKNVDILLCDEPTGSLDENNAKIIFDILKREAKERLVIVITHDEQLASQYGDYIYSFQNGKLIGKYHNIEDNNFYYRLKEKKSSLNLFKLSLLQYRANFRRNTKIVIGLMMALICIMITFTLSGSLQQQIQKQLNNIFPNQLVSLQSISRKGLNYKDLVELTNNQDITYLYGEMRDFEFIGISVQKDYNIDRTIYISDMTKELKNNQLEIGRNIKSDYEIILSKTTAVHLKQDYKKLLNRYVYGYYLQGDSVKKVRLKVVGISGENTIFDTIYINELANVKHVSECFNINLDQIYFSIGMINIDNKVNVNSCLKKLKKKYFNLEFKVAGENISNKINDFLLQTQRILILFSSLAVVAACFLIGEVLYLSAVQKTKDIGIFKCLGASKLQLKLLVLFESFILINIAFLVSYLSFCQLIGFINQFIEEGLQLDLSQSFIQVDNYLLGLIYFGALFFGVISSYFPARFASNLDPVKALKYQRY</sequence>
<dbReference type="Gene3D" id="3.40.50.300">
    <property type="entry name" value="P-loop containing nucleotide triphosphate hydrolases"/>
    <property type="match status" value="1"/>
</dbReference>
<dbReference type="SMART" id="SM00382">
    <property type="entry name" value="AAA"/>
    <property type="match status" value="1"/>
</dbReference>
<gene>
    <name evidence="11" type="ORF">SAMN04489758_10846</name>
</gene>
<comment type="subcellular location">
    <subcellularLocation>
        <location evidence="1">Cell inner membrane</location>
        <topology evidence="1">Multi-pass membrane protein</topology>
    </subcellularLocation>
</comment>
<dbReference type="PANTHER" id="PTHR42798">
    <property type="entry name" value="LIPOPROTEIN-RELEASING SYSTEM ATP-BINDING PROTEIN LOLD"/>
    <property type="match status" value="1"/>
</dbReference>
<feature type="transmembrane region" description="Helical" evidence="9">
    <location>
        <begin position="535"/>
        <end position="556"/>
    </location>
</feature>
<accession>A0A1I0DWJ7</accession>
<proteinExistence type="inferred from homology"/>
<reference evidence="12" key="1">
    <citation type="submission" date="2016-10" db="EMBL/GenBank/DDBJ databases">
        <authorList>
            <person name="Varghese N."/>
            <person name="Submissions S."/>
        </authorList>
    </citation>
    <scope>NUCLEOTIDE SEQUENCE [LARGE SCALE GENOMIC DNA]</scope>
    <source>
        <strain evidence="12">DSM 1551</strain>
    </source>
</reference>
<dbReference type="GO" id="GO:0005524">
    <property type="term" value="F:ATP binding"/>
    <property type="evidence" value="ECO:0007669"/>
    <property type="project" value="UniProtKB-KW"/>
</dbReference>
<dbReference type="InterPro" id="IPR027417">
    <property type="entry name" value="P-loop_NTPase"/>
</dbReference>
<dbReference type="RefSeq" id="WP_092353178.1">
    <property type="nucleotide sequence ID" value="NZ_FOIN01000008.1"/>
</dbReference>
<evidence type="ECO:0000256" key="3">
    <source>
        <dbReference type="ARBA" id="ARBA00022692"/>
    </source>
</evidence>
<dbReference type="InterPro" id="IPR003838">
    <property type="entry name" value="ABC3_permease_C"/>
</dbReference>
<keyword evidence="3 9" id="KW-0812">Transmembrane</keyword>
<keyword evidence="7 9" id="KW-0472">Membrane</keyword>
<dbReference type="GeneID" id="78288049"/>
<keyword evidence="6 9" id="KW-1133">Transmembrane helix</keyword>
<keyword evidence="12" id="KW-1185">Reference proteome</keyword>
<dbReference type="PANTHER" id="PTHR42798:SF7">
    <property type="entry name" value="ALPHA-D-RIBOSE 1-METHYLPHOSPHONATE 5-TRIPHOSPHATE SYNTHASE SUBUNIT PHNL"/>
    <property type="match status" value="1"/>
</dbReference>
<keyword evidence="11" id="KW-0449">Lipoprotein</keyword>
<dbReference type="Proteomes" id="UP000198558">
    <property type="component" value="Unassembled WGS sequence"/>
</dbReference>
<name>A0A1I0DWJ7_9FIRM</name>
<feature type="transmembrane region" description="Helical" evidence="9">
    <location>
        <begin position="585"/>
        <end position="606"/>
    </location>
</feature>
<dbReference type="GO" id="GO:0005886">
    <property type="term" value="C:plasma membrane"/>
    <property type="evidence" value="ECO:0007669"/>
    <property type="project" value="UniProtKB-SubCell"/>
</dbReference>
<evidence type="ECO:0000256" key="7">
    <source>
        <dbReference type="ARBA" id="ARBA00023136"/>
    </source>
</evidence>
<evidence type="ECO:0000256" key="2">
    <source>
        <dbReference type="ARBA" id="ARBA00022475"/>
    </source>
</evidence>
<evidence type="ECO:0000256" key="8">
    <source>
        <dbReference type="ARBA" id="ARBA00038388"/>
    </source>
</evidence>
<feature type="domain" description="ABC transporter" evidence="10">
    <location>
        <begin position="2"/>
        <end position="227"/>
    </location>
</feature>
<dbReference type="InterPro" id="IPR003593">
    <property type="entry name" value="AAA+_ATPase"/>
</dbReference>
<dbReference type="Pfam" id="PF00005">
    <property type="entry name" value="ABC_tran"/>
    <property type="match status" value="1"/>
</dbReference>
<feature type="transmembrane region" description="Helical" evidence="9">
    <location>
        <begin position="248"/>
        <end position="269"/>
    </location>
</feature>
<dbReference type="OrthoDB" id="2079174at2"/>
<protein>
    <submittedName>
        <fullName evidence="11">ABC-type lipoprotein export system, ATPase component</fullName>
    </submittedName>
</protein>
<dbReference type="SUPFAM" id="SSF52540">
    <property type="entry name" value="P-loop containing nucleoside triphosphate hydrolases"/>
    <property type="match status" value="1"/>
</dbReference>
<evidence type="ECO:0000256" key="5">
    <source>
        <dbReference type="ARBA" id="ARBA00022840"/>
    </source>
</evidence>
<dbReference type="PROSITE" id="PS50893">
    <property type="entry name" value="ABC_TRANSPORTER_2"/>
    <property type="match status" value="1"/>
</dbReference>
<keyword evidence="4" id="KW-0547">Nucleotide-binding</keyword>
<organism evidence="11 12">
    <name type="scientific">Thomasclavelia cocleata</name>
    <dbReference type="NCBI Taxonomy" id="69824"/>
    <lineage>
        <taxon>Bacteria</taxon>
        <taxon>Bacillati</taxon>
        <taxon>Bacillota</taxon>
        <taxon>Erysipelotrichia</taxon>
        <taxon>Erysipelotrichales</taxon>
        <taxon>Coprobacillaceae</taxon>
        <taxon>Thomasclavelia</taxon>
    </lineage>
</organism>
<dbReference type="Pfam" id="PF02687">
    <property type="entry name" value="FtsX"/>
    <property type="match status" value="1"/>
</dbReference>
<dbReference type="InterPro" id="IPR003439">
    <property type="entry name" value="ABC_transporter-like_ATP-bd"/>
</dbReference>
<dbReference type="GO" id="GO:0016887">
    <property type="term" value="F:ATP hydrolysis activity"/>
    <property type="evidence" value="ECO:0007669"/>
    <property type="project" value="InterPro"/>
</dbReference>
<evidence type="ECO:0000256" key="9">
    <source>
        <dbReference type="SAM" id="Phobius"/>
    </source>
</evidence>
<keyword evidence="5" id="KW-0067">ATP-binding</keyword>
<dbReference type="AlphaFoldDB" id="A0A1I0DWJ7"/>
<evidence type="ECO:0000313" key="12">
    <source>
        <dbReference type="Proteomes" id="UP000198558"/>
    </source>
</evidence>
<evidence type="ECO:0000259" key="10">
    <source>
        <dbReference type="PROSITE" id="PS50893"/>
    </source>
</evidence>
<feature type="transmembrane region" description="Helical" evidence="9">
    <location>
        <begin position="489"/>
        <end position="514"/>
    </location>
</feature>
<keyword evidence="2" id="KW-1003">Cell membrane</keyword>
<dbReference type="EMBL" id="FOIN01000008">
    <property type="protein sequence ID" value="SET37060.1"/>
    <property type="molecule type" value="Genomic_DNA"/>
</dbReference>
<evidence type="ECO:0000256" key="4">
    <source>
        <dbReference type="ARBA" id="ARBA00022741"/>
    </source>
</evidence>
<comment type="similarity">
    <text evidence="8">Belongs to the ABC transporter superfamily. Macrolide exporter (TC 3.A.1.122) family.</text>
</comment>